<organism evidence="3 4">
    <name type="scientific">Mycetocola zhujimingii</name>
    <dbReference type="NCBI Taxonomy" id="2079792"/>
    <lineage>
        <taxon>Bacteria</taxon>
        <taxon>Bacillati</taxon>
        <taxon>Actinomycetota</taxon>
        <taxon>Actinomycetes</taxon>
        <taxon>Micrococcales</taxon>
        <taxon>Microbacteriaceae</taxon>
        <taxon>Mycetocola</taxon>
    </lineage>
</organism>
<dbReference type="RefSeq" id="WP_108963029.1">
    <property type="nucleotide sequence ID" value="NZ_QEFB01000010.1"/>
</dbReference>
<evidence type="ECO:0000256" key="1">
    <source>
        <dbReference type="ARBA" id="ARBA00022679"/>
    </source>
</evidence>
<evidence type="ECO:0000259" key="2">
    <source>
        <dbReference type="Pfam" id="PF13649"/>
    </source>
</evidence>
<keyword evidence="3" id="KW-0489">Methyltransferase</keyword>
<dbReference type="InterPro" id="IPR029063">
    <property type="entry name" value="SAM-dependent_MTases_sf"/>
</dbReference>
<proteinExistence type="predicted"/>
<dbReference type="InterPro" id="IPR041698">
    <property type="entry name" value="Methyltransf_25"/>
</dbReference>
<gene>
    <name evidence="3" type="ORF">DF223_09845</name>
</gene>
<dbReference type="Proteomes" id="UP000244962">
    <property type="component" value="Unassembled WGS sequence"/>
</dbReference>
<keyword evidence="4" id="KW-1185">Reference proteome</keyword>
<sequence length="218" mass="22748">MSSENPITDPAAFWEARYFSTQGDNGGMWSGRVNATVEHEVSGLTPGTALDLGSGEGGDALWLAAHGWDVTAVDISATALAVGAARAAASGLADRISWVQADLTTWHPSTEFDLVTAAFLHSPVELPREDILRRATAAVAPGGRLLVVGHGAFPPGASHDHADNHDAPPLPTPDVVLASLELPAGWVVETNALVDRPITGRDGTTLTLVDSVLRVRRG</sequence>
<dbReference type="PANTHER" id="PTHR43861">
    <property type="entry name" value="TRANS-ACONITATE 2-METHYLTRANSFERASE-RELATED"/>
    <property type="match status" value="1"/>
</dbReference>
<dbReference type="Gene3D" id="3.40.50.150">
    <property type="entry name" value="Vaccinia Virus protein VP39"/>
    <property type="match status" value="1"/>
</dbReference>
<reference evidence="4" key="1">
    <citation type="submission" date="2018-04" db="EMBL/GenBank/DDBJ databases">
        <authorList>
            <person name="Liu S."/>
            <person name="Wang Z."/>
            <person name="Li J."/>
        </authorList>
    </citation>
    <scope>NUCLEOTIDE SEQUENCE [LARGE SCALE GENOMIC DNA]</scope>
    <source>
        <strain evidence="4">622</strain>
    </source>
</reference>
<dbReference type="SUPFAM" id="SSF53335">
    <property type="entry name" value="S-adenosyl-L-methionine-dependent methyltransferases"/>
    <property type="match status" value="1"/>
</dbReference>
<keyword evidence="1 3" id="KW-0808">Transferase</keyword>
<feature type="domain" description="Methyltransferase" evidence="2">
    <location>
        <begin position="50"/>
        <end position="143"/>
    </location>
</feature>
<dbReference type="AlphaFoldDB" id="A0A2U1TD17"/>
<name>A0A2U1TD17_9MICO</name>
<dbReference type="CDD" id="cd02440">
    <property type="entry name" value="AdoMet_MTases"/>
    <property type="match status" value="1"/>
</dbReference>
<dbReference type="PANTHER" id="PTHR43861:SF3">
    <property type="entry name" value="PUTATIVE (AFU_ORTHOLOGUE AFUA_2G14390)-RELATED"/>
    <property type="match status" value="1"/>
</dbReference>
<dbReference type="Pfam" id="PF13649">
    <property type="entry name" value="Methyltransf_25"/>
    <property type="match status" value="1"/>
</dbReference>
<dbReference type="GO" id="GO:0032259">
    <property type="term" value="P:methylation"/>
    <property type="evidence" value="ECO:0007669"/>
    <property type="project" value="UniProtKB-KW"/>
</dbReference>
<evidence type="ECO:0000313" key="3">
    <source>
        <dbReference type="EMBL" id="PWC06766.1"/>
    </source>
</evidence>
<evidence type="ECO:0000313" key="4">
    <source>
        <dbReference type="Proteomes" id="UP000244962"/>
    </source>
</evidence>
<accession>A0A2U1TD17</accession>
<dbReference type="EMBL" id="QEFB01000010">
    <property type="protein sequence ID" value="PWC06766.1"/>
    <property type="molecule type" value="Genomic_DNA"/>
</dbReference>
<protein>
    <submittedName>
        <fullName evidence="3">SAM-dependent methyltransferase</fullName>
    </submittedName>
</protein>
<comment type="caution">
    <text evidence="3">The sequence shown here is derived from an EMBL/GenBank/DDBJ whole genome shotgun (WGS) entry which is preliminary data.</text>
</comment>
<dbReference type="GO" id="GO:0008168">
    <property type="term" value="F:methyltransferase activity"/>
    <property type="evidence" value="ECO:0007669"/>
    <property type="project" value="UniProtKB-KW"/>
</dbReference>